<keyword evidence="5" id="KW-0201">Cytochrome c-type biogenesis</keyword>
<dbReference type="RefSeq" id="WP_274493173.1">
    <property type="nucleotide sequence ID" value="NZ_CP118166.1"/>
</dbReference>
<feature type="domain" description="CcmH/CycL/Ccl2/NrfF N-terminal" evidence="9">
    <location>
        <begin position="10"/>
        <end position="149"/>
    </location>
</feature>
<evidence type="ECO:0000313" key="11">
    <source>
        <dbReference type="Proteomes" id="UP001214043"/>
    </source>
</evidence>
<keyword evidence="3 7" id="KW-0479">Metal-binding</keyword>
<dbReference type="PANTHER" id="PTHR47870:SF1">
    <property type="entry name" value="CYTOCHROME C-TYPE BIOGENESIS PROTEIN CCMH"/>
    <property type="match status" value="1"/>
</dbReference>
<protein>
    <recommendedName>
        <fullName evidence="7">Cytochrome c-type biogenesis protein</fullName>
    </recommendedName>
</protein>
<feature type="transmembrane region" description="Helical" evidence="7">
    <location>
        <begin position="103"/>
        <end position="124"/>
    </location>
</feature>
<proteinExistence type="inferred from homology"/>
<organism evidence="10 11">
    <name type="scientific">Hyphococcus flavus</name>
    <dbReference type="NCBI Taxonomy" id="1866326"/>
    <lineage>
        <taxon>Bacteria</taxon>
        <taxon>Pseudomonadati</taxon>
        <taxon>Pseudomonadota</taxon>
        <taxon>Alphaproteobacteria</taxon>
        <taxon>Parvularculales</taxon>
        <taxon>Parvularculaceae</taxon>
        <taxon>Hyphococcus</taxon>
    </lineage>
</organism>
<keyword evidence="7" id="KW-1133">Transmembrane helix</keyword>
<evidence type="ECO:0000256" key="7">
    <source>
        <dbReference type="RuleBase" id="RU364112"/>
    </source>
</evidence>
<dbReference type="CDD" id="cd16378">
    <property type="entry name" value="CcmH_N"/>
    <property type="match status" value="1"/>
</dbReference>
<dbReference type="EMBL" id="CP118166">
    <property type="protein sequence ID" value="WDI31310.1"/>
    <property type="molecule type" value="Genomic_DNA"/>
</dbReference>
<evidence type="ECO:0000256" key="3">
    <source>
        <dbReference type="ARBA" id="ARBA00022723"/>
    </source>
</evidence>
<evidence type="ECO:0000256" key="1">
    <source>
        <dbReference type="ARBA" id="ARBA00010342"/>
    </source>
</evidence>
<dbReference type="InterPro" id="IPR005616">
    <property type="entry name" value="CcmH/CycL/Ccl2/NrfF_N"/>
</dbReference>
<evidence type="ECO:0000256" key="4">
    <source>
        <dbReference type="ARBA" id="ARBA00022729"/>
    </source>
</evidence>
<comment type="similarity">
    <text evidence="1 7">Belongs to the CcmH/CycL/Ccl2/NrfF family.</text>
</comment>
<dbReference type="InterPro" id="IPR051263">
    <property type="entry name" value="C-type_cytochrome_biogenesis"/>
</dbReference>
<dbReference type="Proteomes" id="UP001214043">
    <property type="component" value="Chromosome"/>
</dbReference>
<feature type="signal peptide" evidence="7">
    <location>
        <begin position="1"/>
        <end position="19"/>
    </location>
</feature>
<feature type="chain" id="PRO_5041781893" description="Cytochrome c-type biogenesis protein" evidence="7">
    <location>
        <begin position="20"/>
        <end position="155"/>
    </location>
</feature>
<feature type="compositionally biased region" description="Basic and acidic residues" evidence="8">
    <location>
        <begin position="145"/>
        <end position="155"/>
    </location>
</feature>
<keyword evidence="7" id="KW-0472">Membrane</keyword>
<dbReference type="GO" id="GO:0046872">
    <property type="term" value="F:metal ion binding"/>
    <property type="evidence" value="ECO:0007669"/>
    <property type="project" value="UniProtKB-KW"/>
</dbReference>
<evidence type="ECO:0000256" key="6">
    <source>
        <dbReference type="ARBA" id="ARBA00023004"/>
    </source>
</evidence>
<evidence type="ECO:0000256" key="8">
    <source>
        <dbReference type="SAM" id="MobiDB-lite"/>
    </source>
</evidence>
<keyword evidence="2 7" id="KW-0349">Heme</keyword>
<dbReference type="Gene3D" id="1.10.8.640">
    <property type="entry name" value="Cytochrome C biogenesis protein"/>
    <property type="match status" value="1"/>
</dbReference>
<keyword evidence="7" id="KW-0812">Transmembrane</keyword>
<evidence type="ECO:0000313" key="10">
    <source>
        <dbReference type="EMBL" id="WDI31310.1"/>
    </source>
</evidence>
<comment type="function">
    <text evidence="7">Possible subunit of a heme lyase.</text>
</comment>
<reference evidence="10" key="1">
    <citation type="submission" date="2023-02" db="EMBL/GenBank/DDBJ databases">
        <title>Genome sequence of Hyphococcus flavus.</title>
        <authorList>
            <person name="Rong J.-C."/>
            <person name="Zhao Q."/>
            <person name="Yi M."/>
            <person name="Wu J.-Y."/>
        </authorList>
    </citation>
    <scope>NUCLEOTIDE SEQUENCE</scope>
    <source>
        <strain evidence="10">MCCC 1K03223</strain>
    </source>
</reference>
<gene>
    <name evidence="10" type="ORF">PUV54_15275</name>
</gene>
<dbReference type="GO" id="GO:0017004">
    <property type="term" value="P:cytochrome complex assembly"/>
    <property type="evidence" value="ECO:0007669"/>
    <property type="project" value="UniProtKB-KW"/>
</dbReference>
<dbReference type="AlphaFoldDB" id="A0AAE9ZD19"/>
<keyword evidence="4 7" id="KW-0732">Signal</keyword>
<evidence type="ECO:0000256" key="5">
    <source>
        <dbReference type="ARBA" id="ARBA00022748"/>
    </source>
</evidence>
<evidence type="ECO:0000259" key="9">
    <source>
        <dbReference type="Pfam" id="PF03918"/>
    </source>
</evidence>
<name>A0AAE9ZD19_9PROT</name>
<dbReference type="InterPro" id="IPR038297">
    <property type="entry name" value="CcmH/CycL/NrfF/Ccl2_sf"/>
</dbReference>
<keyword evidence="11" id="KW-1185">Reference proteome</keyword>
<accession>A0AAE9ZD19</accession>
<feature type="region of interest" description="Disordered" evidence="8">
    <location>
        <begin position="133"/>
        <end position="155"/>
    </location>
</feature>
<keyword evidence="6 7" id="KW-0408">Iron</keyword>
<dbReference type="PANTHER" id="PTHR47870">
    <property type="entry name" value="CYTOCHROME C-TYPE BIOGENESIS PROTEIN CCMH"/>
    <property type="match status" value="1"/>
</dbReference>
<dbReference type="KEGG" id="hfl:PUV54_15275"/>
<evidence type="ECO:0000256" key="2">
    <source>
        <dbReference type="ARBA" id="ARBA00022617"/>
    </source>
</evidence>
<dbReference type="Pfam" id="PF03918">
    <property type="entry name" value="CcmH"/>
    <property type="match status" value="1"/>
</dbReference>
<sequence>MRAVFISFISIFMTVVAFAAEPDEMLDDPQLEERAQAIETQLRCVVCQSQSIAESNAPLAKDMRILVRERLTAGDTDEEAMQFLVDRYGDYVLMKPPFQANTLVLWFFPALALMLAGGAAFFYLRNMKQASASSSSSLSEDDEEKLQRIINERSQ</sequence>
<dbReference type="GO" id="GO:0005886">
    <property type="term" value="C:plasma membrane"/>
    <property type="evidence" value="ECO:0007669"/>
    <property type="project" value="TreeGrafter"/>
</dbReference>